<dbReference type="PANTHER" id="PTHR11786">
    <property type="entry name" value="N-HYDROXYARYLAMINE O-ACETYLTRANSFERASE"/>
    <property type="match status" value="1"/>
</dbReference>
<keyword evidence="4" id="KW-1185">Reference proteome</keyword>
<dbReference type="InterPro" id="IPR001447">
    <property type="entry name" value="Arylamine_N-AcTrfase"/>
</dbReference>
<dbReference type="Pfam" id="PF00797">
    <property type="entry name" value="Acetyltransf_2"/>
    <property type="match status" value="1"/>
</dbReference>
<dbReference type="RefSeq" id="WP_147493003.1">
    <property type="nucleotide sequence ID" value="NZ_CP041659.1"/>
</dbReference>
<dbReference type="SUPFAM" id="SSF54001">
    <property type="entry name" value="Cysteine proteinases"/>
    <property type="match status" value="1"/>
</dbReference>
<dbReference type="GO" id="GO:0016407">
    <property type="term" value="F:acetyltransferase activity"/>
    <property type="evidence" value="ECO:0007669"/>
    <property type="project" value="InterPro"/>
</dbReference>
<gene>
    <name evidence="3" type="ORF">FMM02_00320</name>
</gene>
<protein>
    <submittedName>
        <fullName evidence="3">Arylamine N-acetyltransferase</fullName>
    </submittedName>
</protein>
<dbReference type="Proteomes" id="UP000321857">
    <property type="component" value="Chromosome"/>
</dbReference>
<dbReference type="AlphaFoldDB" id="A0A516INP8"/>
<dbReference type="EMBL" id="CP041659">
    <property type="protein sequence ID" value="QDP18540.1"/>
    <property type="molecule type" value="Genomic_DNA"/>
</dbReference>
<dbReference type="OrthoDB" id="7181050at2"/>
<evidence type="ECO:0000313" key="4">
    <source>
        <dbReference type="Proteomes" id="UP000321857"/>
    </source>
</evidence>
<dbReference type="Gene3D" id="3.30.2140.10">
    <property type="entry name" value="Arylamine N-acetyltransferase"/>
    <property type="match status" value="1"/>
</dbReference>
<dbReference type="KEGG" id="sxa:FMM02_00320"/>
<evidence type="ECO:0000313" key="3">
    <source>
        <dbReference type="EMBL" id="QDP18540.1"/>
    </source>
</evidence>
<name>A0A516INP8_9SPHN</name>
<accession>A0A516INP8</accession>
<evidence type="ECO:0000256" key="1">
    <source>
        <dbReference type="ARBA" id="ARBA00006547"/>
    </source>
</evidence>
<sequence length="273" mass="30486">MYTPVDLASYCRRIGYCGPLVPTLTTLTDLQRQHIAAIPFEAIDILLGNGTDIRPEAVDSKLLGRKRGGCCLEQNMLFARVLNQIGFRIEIMMGRVFRGSPPNDPQPRTHLATCVTIEGDRWLADVAFGAYVPPEPLRMEVDVAQATQFDTYRVVQKLNGFSLEVLIGAQWECLYWLSTDPIYPSDLQMANWHVTTHPDSPFRRQLIAARTTPSARFALLENRLTTHFPDGRREQSILSAIEVEAALSEQFGLEVAPSWRSTLERAALAGAGN</sequence>
<dbReference type="PANTHER" id="PTHR11786:SF0">
    <property type="entry name" value="ARYLAMINE N-ACETYLTRANSFERASE 4-RELATED"/>
    <property type="match status" value="1"/>
</dbReference>
<dbReference type="Gene3D" id="2.40.128.150">
    <property type="entry name" value="Cysteine proteinases"/>
    <property type="match status" value="1"/>
</dbReference>
<organism evidence="3 4">
    <name type="scientific">Sphingomonas xanthus</name>
    <dbReference type="NCBI Taxonomy" id="2594473"/>
    <lineage>
        <taxon>Bacteria</taxon>
        <taxon>Pseudomonadati</taxon>
        <taxon>Pseudomonadota</taxon>
        <taxon>Alphaproteobacteria</taxon>
        <taxon>Sphingomonadales</taxon>
        <taxon>Sphingomonadaceae</taxon>
        <taxon>Sphingomonas</taxon>
    </lineage>
</organism>
<dbReference type="InterPro" id="IPR038765">
    <property type="entry name" value="Papain-like_cys_pep_sf"/>
</dbReference>
<reference evidence="3 4" key="1">
    <citation type="submission" date="2019-07" db="EMBL/GenBank/DDBJ databases">
        <title>Sphingomonas AE3 Genome sequencing and assembly.</title>
        <authorList>
            <person name="Kim H."/>
        </authorList>
    </citation>
    <scope>NUCLEOTIDE SEQUENCE [LARGE SCALE GENOMIC DNA]</scope>
    <source>
        <strain evidence="3 4">AE3</strain>
    </source>
</reference>
<proteinExistence type="inferred from homology"/>
<comment type="similarity">
    <text evidence="1 2">Belongs to the arylamine N-acetyltransferase family.</text>
</comment>
<keyword evidence="3" id="KW-0808">Transferase</keyword>
<dbReference type="PRINTS" id="PR01543">
    <property type="entry name" value="ANATRNSFRASE"/>
</dbReference>
<evidence type="ECO:0000256" key="2">
    <source>
        <dbReference type="RuleBase" id="RU003452"/>
    </source>
</evidence>